<reference evidence="3 4" key="1">
    <citation type="journal article" date="2016" name="Mol. Biol. Evol.">
        <title>Comparative Genomics of Early-Diverging Mushroom-Forming Fungi Provides Insights into the Origins of Lignocellulose Decay Capabilities.</title>
        <authorList>
            <person name="Nagy L.G."/>
            <person name="Riley R."/>
            <person name="Tritt A."/>
            <person name="Adam C."/>
            <person name="Daum C."/>
            <person name="Floudas D."/>
            <person name="Sun H."/>
            <person name="Yadav J.S."/>
            <person name="Pangilinan J."/>
            <person name="Larsson K.H."/>
            <person name="Matsuura K."/>
            <person name="Barry K."/>
            <person name="Labutti K."/>
            <person name="Kuo R."/>
            <person name="Ohm R.A."/>
            <person name="Bhattacharya S.S."/>
            <person name="Shirouzu T."/>
            <person name="Yoshinaga Y."/>
            <person name="Martin F.M."/>
            <person name="Grigoriev I.V."/>
            <person name="Hibbett D.S."/>
        </authorList>
    </citation>
    <scope>NUCLEOTIDE SEQUENCE [LARGE SCALE GENOMIC DNA]</scope>
    <source>
        <strain evidence="3 4">L-15889</strain>
    </source>
</reference>
<dbReference type="EMBL" id="KV429059">
    <property type="protein sequence ID" value="KZT69335.1"/>
    <property type="molecule type" value="Genomic_DNA"/>
</dbReference>
<keyword evidence="4" id="KW-1185">Reference proteome</keyword>
<dbReference type="InterPro" id="IPR000326">
    <property type="entry name" value="PAP2/HPO"/>
</dbReference>
<name>A0A165QE41_9APHY</name>
<dbReference type="SUPFAM" id="SSF48317">
    <property type="entry name" value="Acid phosphatase/Vanadium-dependent haloperoxidase"/>
    <property type="match status" value="1"/>
</dbReference>
<feature type="transmembrane region" description="Helical" evidence="1">
    <location>
        <begin position="101"/>
        <end position="126"/>
    </location>
</feature>
<evidence type="ECO:0000313" key="3">
    <source>
        <dbReference type="EMBL" id="KZT69335.1"/>
    </source>
</evidence>
<feature type="domain" description="Phosphatidic acid phosphatase type 2/haloperoxidase" evidence="2">
    <location>
        <begin position="1"/>
        <end position="116"/>
    </location>
</feature>
<evidence type="ECO:0000256" key="1">
    <source>
        <dbReference type="SAM" id="Phobius"/>
    </source>
</evidence>
<evidence type="ECO:0000259" key="2">
    <source>
        <dbReference type="SMART" id="SM00014"/>
    </source>
</evidence>
<dbReference type="AlphaFoldDB" id="A0A165QE41"/>
<dbReference type="Pfam" id="PF01569">
    <property type="entry name" value="PAP2"/>
    <property type="match status" value="1"/>
</dbReference>
<keyword evidence="1" id="KW-1133">Transmembrane helix</keyword>
<gene>
    <name evidence="3" type="ORF">DAEQUDRAFT_691230</name>
</gene>
<evidence type="ECO:0000313" key="4">
    <source>
        <dbReference type="Proteomes" id="UP000076727"/>
    </source>
</evidence>
<protein>
    <submittedName>
        <fullName evidence="3">PAP2-domain-containing protein</fullName>
    </submittedName>
</protein>
<sequence>MWAGQMLCEALNWVIKHVVQEERPHHELGEGFGFPSSHSQWMGYFATFLLSHLTFRHRFAPTGWRIVDVLWRSAVYMGLIGWALAVAYSRYHLLYHTPRQVIWGLSIGVLFGAWYYAVIEIFPVVWPTSVFGRTRAAVLGNSVSTWFRIRDGWAVWEDGGKEVEWLQWRREWERSRFGVRPADRSAKVE</sequence>
<dbReference type="PANTHER" id="PTHR14969">
    <property type="entry name" value="SPHINGOSINE-1-PHOSPHATE PHOSPHOHYDROLASE"/>
    <property type="match status" value="1"/>
</dbReference>
<accession>A0A165QE41</accession>
<dbReference type="SMART" id="SM00014">
    <property type="entry name" value="acidPPc"/>
    <property type="match status" value="1"/>
</dbReference>
<dbReference type="Gene3D" id="1.20.144.10">
    <property type="entry name" value="Phosphatidic acid phosphatase type 2/haloperoxidase"/>
    <property type="match status" value="1"/>
</dbReference>
<keyword evidence="1" id="KW-0812">Transmembrane</keyword>
<organism evidence="3 4">
    <name type="scientific">Daedalea quercina L-15889</name>
    <dbReference type="NCBI Taxonomy" id="1314783"/>
    <lineage>
        <taxon>Eukaryota</taxon>
        <taxon>Fungi</taxon>
        <taxon>Dikarya</taxon>
        <taxon>Basidiomycota</taxon>
        <taxon>Agaricomycotina</taxon>
        <taxon>Agaricomycetes</taxon>
        <taxon>Polyporales</taxon>
        <taxon>Fomitopsis</taxon>
    </lineage>
</organism>
<dbReference type="STRING" id="1314783.A0A165QE41"/>
<feature type="transmembrane region" description="Helical" evidence="1">
    <location>
        <begin position="69"/>
        <end position="89"/>
    </location>
</feature>
<dbReference type="OrthoDB" id="302705at2759"/>
<dbReference type="Proteomes" id="UP000076727">
    <property type="component" value="Unassembled WGS sequence"/>
</dbReference>
<dbReference type="UniPathway" id="UPA00378"/>
<dbReference type="PANTHER" id="PTHR14969:SF13">
    <property type="entry name" value="AT30094P"/>
    <property type="match status" value="1"/>
</dbReference>
<dbReference type="InterPro" id="IPR036938">
    <property type="entry name" value="PAP2/HPO_sf"/>
</dbReference>
<keyword evidence="1" id="KW-0472">Membrane</keyword>
<dbReference type="GO" id="GO:0042392">
    <property type="term" value="F:sphingosine-1-phosphate phosphatase activity"/>
    <property type="evidence" value="ECO:0007669"/>
    <property type="project" value="TreeGrafter"/>
</dbReference>
<proteinExistence type="predicted"/>